<name>A0ACC0YPD5_9ROSI</name>
<evidence type="ECO:0000313" key="1">
    <source>
        <dbReference type="EMBL" id="KAJ0039303.1"/>
    </source>
</evidence>
<dbReference type="Proteomes" id="UP001163603">
    <property type="component" value="Chromosome 6"/>
</dbReference>
<reference evidence="2" key="1">
    <citation type="journal article" date="2023" name="G3 (Bethesda)">
        <title>Genome assembly and association tests identify interacting loci associated with vigor, precocity, and sex in interspecific pistachio rootstocks.</title>
        <authorList>
            <person name="Palmer W."/>
            <person name="Jacygrad E."/>
            <person name="Sagayaradj S."/>
            <person name="Cavanaugh K."/>
            <person name="Han R."/>
            <person name="Bertier L."/>
            <person name="Beede B."/>
            <person name="Kafkas S."/>
            <person name="Golino D."/>
            <person name="Preece J."/>
            <person name="Michelmore R."/>
        </authorList>
    </citation>
    <scope>NUCLEOTIDE SEQUENCE [LARGE SCALE GENOMIC DNA]</scope>
</reference>
<accession>A0ACC0YPD5</accession>
<comment type="caution">
    <text evidence="1">The sequence shown here is derived from an EMBL/GenBank/DDBJ whole genome shotgun (WGS) entry which is preliminary data.</text>
</comment>
<gene>
    <name evidence="1" type="ORF">Pint_23775</name>
</gene>
<organism evidence="1 2">
    <name type="scientific">Pistacia integerrima</name>
    <dbReference type="NCBI Taxonomy" id="434235"/>
    <lineage>
        <taxon>Eukaryota</taxon>
        <taxon>Viridiplantae</taxon>
        <taxon>Streptophyta</taxon>
        <taxon>Embryophyta</taxon>
        <taxon>Tracheophyta</taxon>
        <taxon>Spermatophyta</taxon>
        <taxon>Magnoliopsida</taxon>
        <taxon>eudicotyledons</taxon>
        <taxon>Gunneridae</taxon>
        <taxon>Pentapetalae</taxon>
        <taxon>rosids</taxon>
        <taxon>malvids</taxon>
        <taxon>Sapindales</taxon>
        <taxon>Anacardiaceae</taxon>
        <taxon>Pistacia</taxon>
    </lineage>
</organism>
<protein>
    <submittedName>
        <fullName evidence="1">Uncharacterized protein</fullName>
    </submittedName>
</protein>
<evidence type="ECO:0000313" key="2">
    <source>
        <dbReference type="Proteomes" id="UP001163603"/>
    </source>
</evidence>
<keyword evidence="2" id="KW-1185">Reference proteome</keyword>
<proteinExistence type="predicted"/>
<sequence length="498" mass="57650">MSLLDEEFRALLYPKRCRLELKTPKTPKQSTFNYNSLSTKDLDRCAIPETVSNEDEEFPDFSQEAISNMNKIATSMISAGYESECCLVYSIFRKMALGDQLTKLGFDNISFDDVQRMQWESLEGEISMWISIFRHCYTVLFPGERKLSDSIFSEYPSISQRLFSDLAAVVIKRFLNFAEGVVLTKSSTEKLFKFLDMHETFRDMLPLMGDLCSCETAKDLIFEICVAQSRIGKMAVNIFSELESSIKSDQGRIPVPSGQVHPLTRYTMNYLKYACEYTDTLEGVDMSNEPEPENCSDNGTPRKSPFSKRLMTIMDLLDANLDMKSKLYRDPSLSNIFLMNNGRYILQKIKGSTEIHDIMGATWRRKRSTDLRQYHKSYQRETWSRVLQCISHEGLQSNGKVLKPVLKERFKNFNTLFEEIHKTQSTWVVSDEQLQSELRVSISAVVIPAYRSFLGRFRQYLEGSKQGEKYIKYQPEDIETYIEELFDGNPMSMGRRRT</sequence>
<dbReference type="EMBL" id="CM047741">
    <property type="protein sequence ID" value="KAJ0039303.1"/>
    <property type="molecule type" value="Genomic_DNA"/>
</dbReference>